<dbReference type="GO" id="GO:0005938">
    <property type="term" value="C:cell cortex"/>
    <property type="evidence" value="ECO:0007669"/>
    <property type="project" value="InterPro"/>
</dbReference>
<feature type="region of interest" description="Disordered" evidence="2">
    <location>
        <begin position="1643"/>
        <end position="1700"/>
    </location>
</feature>
<dbReference type="InterPro" id="IPR001849">
    <property type="entry name" value="PH_domain"/>
</dbReference>
<gene>
    <name evidence="4" type="ORF">J8A68_001390</name>
</gene>
<dbReference type="SMART" id="SM00233">
    <property type="entry name" value="PH"/>
    <property type="match status" value="1"/>
</dbReference>
<reference evidence="4 5" key="1">
    <citation type="journal article" date="2021" name="DNA Res.">
        <title>Genome analysis of Candida subhashii reveals its hybrid nature and dual mitochondrial genome conformations.</title>
        <authorList>
            <person name="Mixao V."/>
            <person name="Hegedusova E."/>
            <person name="Saus E."/>
            <person name="Pryszcz L.P."/>
            <person name="Cillingova A."/>
            <person name="Nosek J."/>
            <person name="Gabaldon T."/>
        </authorList>
    </citation>
    <scope>NUCLEOTIDE SEQUENCE [LARGE SCALE GENOMIC DNA]</scope>
    <source>
        <strain evidence="4 5">CBS 10753</strain>
    </source>
</reference>
<organism evidence="4 5">
    <name type="scientific">[Candida] subhashii</name>
    <dbReference type="NCBI Taxonomy" id="561895"/>
    <lineage>
        <taxon>Eukaryota</taxon>
        <taxon>Fungi</taxon>
        <taxon>Dikarya</taxon>
        <taxon>Ascomycota</taxon>
        <taxon>Saccharomycotina</taxon>
        <taxon>Pichiomycetes</taxon>
        <taxon>Debaryomycetaceae</taxon>
        <taxon>Spathaspora</taxon>
    </lineage>
</organism>
<dbReference type="InterPro" id="IPR024774">
    <property type="entry name" value="PH_dom-Mcp5-type"/>
</dbReference>
<dbReference type="GO" id="GO:0015631">
    <property type="term" value="F:tubulin binding"/>
    <property type="evidence" value="ECO:0007669"/>
    <property type="project" value="TreeGrafter"/>
</dbReference>
<dbReference type="RefSeq" id="XP_049265313.1">
    <property type="nucleotide sequence ID" value="XM_049405039.1"/>
</dbReference>
<evidence type="ECO:0000313" key="5">
    <source>
        <dbReference type="Proteomes" id="UP000694255"/>
    </source>
</evidence>
<evidence type="ECO:0000313" key="4">
    <source>
        <dbReference type="EMBL" id="KAG7665081.1"/>
    </source>
</evidence>
<feature type="coiled-coil region" evidence="1">
    <location>
        <begin position="413"/>
        <end position="531"/>
    </location>
</feature>
<feature type="domain" description="PH" evidence="3">
    <location>
        <begin position="1732"/>
        <end position="1846"/>
    </location>
</feature>
<evidence type="ECO:0000259" key="3">
    <source>
        <dbReference type="SMART" id="SM00233"/>
    </source>
</evidence>
<dbReference type="InterPro" id="IPR053005">
    <property type="entry name" value="Nuclear_Pos-Cytoskel_Interact"/>
</dbReference>
<dbReference type="GO" id="GO:0005739">
    <property type="term" value="C:mitochondrion"/>
    <property type="evidence" value="ECO:0007669"/>
    <property type="project" value="TreeGrafter"/>
</dbReference>
<dbReference type="Proteomes" id="UP000694255">
    <property type="component" value="Unassembled WGS sequence"/>
</dbReference>
<evidence type="ECO:0000256" key="1">
    <source>
        <dbReference type="SAM" id="Coils"/>
    </source>
</evidence>
<feature type="region of interest" description="Disordered" evidence="2">
    <location>
        <begin position="1861"/>
        <end position="1930"/>
    </location>
</feature>
<evidence type="ECO:0000256" key="2">
    <source>
        <dbReference type="SAM" id="MobiDB-lite"/>
    </source>
</evidence>
<accession>A0A8J5QQY7</accession>
<dbReference type="GeneID" id="73468191"/>
<dbReference type="Pfam" id="PF12814">
    <property type="entry name" value="Mcp5_PH"/>
    <property type="match status" value="1"/>
</dbReference>
<keyword evidence="5" id="KW-1185">Reference proteome</keyword>
<feature type="compositionally biased region" description="Basic residues" evidence="2">
    <location>
        <begin position="1921"/>
        <end position="1930"/>
    </location>
</feature>
<dbReference type="PANTHER" id="PTHR28190:SF1">
    <property type="entry name" value="NUCLEAR MIGRATION PROTEIN NUM1"/>
    <property type="match status" value="1"/>
</dbReference>
<dbReference type="CDD" id="cd13365">
    <property type="entry name" value="PH_PLC_plant-like"/>
    <property type="match status" value="1"/>
</dbReference>
<dbReference type="GO" id="GO:0032065">
    <property type="term" value="P:maintenance of protein location in cell cortex"/>
    <property type="evidence" value="ECO:0007669"/>
    <property type="project" value="InterPro"/>
</dbReference>
<comment type="caution">
    <text evidence="4">The sequence shown here is derived from an EMBL/GenBank/DDBJ whole genome shotgun (WGS) entry which is preliminary data.</text>
</comment>
<dbReference type="PANTHER" id="PTHR28190">
    <property type="entry name" value="NUCLEAR MIGRATION PROTEIN NUM1"/>
    <property type="match status" value="1"/>
</dbReference>
<proteinExistence type="predicted"/>
<dbReference type="GO" id="GO:0005543">
    <property type="term" value="F:phospholipid binding"/>
    <property type="evidence" value="ECO:0007669"/>
    <property type="project" value="InterPro"/>
</dbReference>
<dbReference type="GO" id="GO:0000226">
    <property type="term" value="P:microtubule cytoskeleton organization"/>
    <property type="evidence" value="ECO:0007669"/>
    <property type="project" value="TreeGrafter"/>
</dbReference>
<feature type="compositionally biased region" description="Basic and acidic residues" evidence="2">
    <location>
        <begin position="1861"/>
        <end position="1873"/>
    </location>
</feature>
<dbReference type="OrthoDB" id="2149224at2759"/>
<protein>
    <recommendedName>
        <fullName evidence="3">PH domain-containing protein</fullName>
    </recommendedName>
</protein>
<sequence>MRNSIDQPSREYLSNKAQDQGLEVIESNELSNMRHEIEQPSVKYLKSKAHNVGMDLIASEELSSLKATIDSPSLEFLESKAAQKDMKLLNINELEHLKKLAEDPEIDHIEKFATKKDLVVLPLVQHQELIEKSANPDQTHIENVASKRDLSVIPLVSYKELVEKSENPDIPHIEEVAAKRNCKVVPNYDYDKLVASAEIVKNPPAEFIKSHGAELGFKVIAIDEFNELSHLEGHAKEHGQTLISNEEYKELMVKANKSLDEMAEENQMIVLDKNSFEELSSKANKSLNEFAEESGMVVLEKDKHAELVNKANKTLDEIAAESNLVMLPEAAYEDLSKKANRTVDDLAEEGGKIAVDKTQYEQLVVKANKSLDELAEENGKISVDKDFHQELVSKANRSLDEFAEESGKVAIDKNEHQNLIVQAEKSLEELAEEVQKVVLTKSDHEELLTRANKSLEDHAMESGMIAISNDDYETLVSKSNRTIEQLAEESHMIALSNEDHTDLVNRANKSLQEMAQENNMILLNKEEYEDLIRKVDKTFDEHAAERGMAIISVDQHKKLEETAGRSLEVHADEEGKCVISKDELSSFKEQIENPTLEYLKECCRRHLKTLVSEEEYELLQSKANQPIEEKAEEAGLKVIPIQELKDLERKIESPDIEYIKSKASGFGYETVDSEEYSKLVAYFHKPVEEIAKEANLVPLEKEKYDDLIEKAETPSLDHIHTIASIHNHVAIPKEEYDHLNSSIKSPDLSFIEEKARDHERVVVPVSEYRKLVEDIQEPIEQKAAKKNMTLIPIADLQGLKSKLDSPDLDYLRDKARQLESVVVPESEFNSLTKLANESLEERAEKSGMRAIEQEKLDTLERAIENPSVEFLKEKASSHGLEVIAVDEVSKLRQESSDPSIEQIVAHAERKEHVVVPKEEFMNMEHRANKPIEEKASEASLKLMTVDEYNELERLAKESLEERAAKGKKQVVDNDELNRLQQISTNPTIDQIMAFANAKQHIVISEDVYTEMQQELDRSLEDKAHSKGLKVVPVGVFTDLSKHHESPSFEFLKDKSQNAGYEMVSKKDFENLSNAANESLEVKAAKENKVAIPKSEYEESVVNPSIEKLKEYAQRNDHVIIPVSDFNGLESLAKESIYDKAEKENVRVLSLTEYDDLNDRVAHPPLDLVSKIAEENDQLVISKYQYDELRNLANETVEDKLVGTDLKLLKVSEYDELLVKAHKPSIEHIEKNAAAIGFSVVAADELTDLKRKAMESLEEKASASGFVVVNKSEYELIQSELDKSLEDRAAEGNYVLVNKNELEELRYNSGQSLEERAKMEGMIVMTTDEFNDLFDSNATLERRVKELEISGDEKQISRIKKELANVGYFVLPISEYNKLQEGNNKSSEEEKFEDVEPSFILTPEELQNSASRMDMVIMTKEEYAELSQVDQQKIEEYAKNSSLVLVPEVEILKLKQTLAEKDSEIHQLKNQVGNEISKEAVINKSDEFGLVFLEKDEYHELKSLSMTSKHPINDESELETKARELNKVIIDRDEYEELEYAIEALNDRERIADAAKTLGLLAIPETAYVATTTHPKPETTPTVKVVPTSYFNQLLKLKTSSLEKASDETFKKHAEARGFIHKDDVPAPAPAPPIKHELDTIRERHSTSDSNVSRYIPPQPQRNAPSSPESPIVARKGGLSRLPQTSTVRSDLSGHLSPSSGSINDSLKSNAMFSIATDVSLTDKVMIPAITQVMIGEYLFKYYRKLGAFSAISDTRHERYFWVHPYSLTLYWSENNPVLAISGSIKTRSAAIVKVESVDDNNPLPTGLYFKSIVVHSTDGKKIKITCATRQRHNIWYNALRYLISRNLDELTVDEEVNADELKSFDETSPRSESSRNLQSLMETGDRRAFPRPPSKRMSSSVGNLRDGSTGGSGAGGSSSRRVSRFSSGRK</sequence>
<feature type="region of interest" description="Disordered" evidence="2">
    <location>
        <begin position="1"/>
        <end position="33"/>
    </location>
</feature>
<feature type="compositionally biased region" description="Polar residues" evidence="2">
    <location>
        <begin position="1681"/>
        <end position="1700"/>
    </location>
</feature>
<dbReference type="EMBL" id="JAGSYN010000053">
    <property type="protein sequence ID" value="KAG7665081.1"/>
    <property type="molecule type" value="Genomic_DNA"/>
</dbReference>
<keyword evidence="1" id="KW-0175">Coiled coil</keyword>
<name>A0A8J5QQY7_9ASCO</name>